<dbReference type="InterPro" id="IPR007837">
    <property type="entry name" value="DinB"/>
</dbReference>
<evidence type="ECO:0000256" key="3">
    <source>
        <dbReference type="PIRSR" id="PIRSR607837-1"/>
    </source>
</evidence>
<evidence type="ECO:0000313" key="4">
    <source>
        <dbReference type="EMBL" id="MDV2884919.1"/>
    </source>
</evidence>
<evidence type="ECO:0000313" key="5">
    <source>
        <dbReference type="Proteomes" id="UP001285636"/>
    </source>
</evidence>
<reference evidence="4" key="1">
    <citation type="submission" date="2023-10" db="EMBL/GenBank/DDBJ databases">
        <title>Screening of Alkalihalophilus pseudofirmusBZ-TG-HK211 and Its Alleviation of Salt Stress on Rapeseed Growth.</title>
        <authorList>
            <person name="Zhao B."/>
            <person name="Guo T."/>
        </authorList>
    </citation>
    <scope>NUCLEOTIDE SEQUENCE</scope>
    <source>
        <strain evidence="4">BZ-TG-HK211</strain>
    </source>
</reference>
<dbReference type="PANTHER" id="PTHR37302">
    <property type="entry name" value="SLR1116 PROTEIN"/>
    <property type="match status" value="1"/>
</dbReference>
<dbReference type="Pfam" id="PF05163">
    <property type="entry name" value="DinB"/>
    <property type="match status" value="1"/>
</dbReference>
<dbReference type="EMBL" id="JAWJAY010000001">
    <property type="protein sequence ID" value="MDV2884919.1"/>
    <property type="molecule type" value="Genomic_DNA"/>
</dbReference>
<comment type="similarity">
    <text evidence="1">Belongs to the DinB family.</text>
</comment>
<keyword evidence="2 3" id="KW-0479">Metal-binding</keyword>
<feature type="binding site" evidence="3">
    <location>
        <position position="127"/>
    </location>
    <ligand>
        <name>a divalent metal cation</name>
        <dbReference type="ChEBI" id="CHEBI:60240"/>
    </ligand>
</feature>
<dbReference type="Proteomes" id="UP001285636">
    <property type="component" value="Unassembled WGS sequence"/>
</dbReference>
<dbReference type="RefSeq" id="WP_323466348.1">
    <property type="nucleotide sequence ID" value="NZ_CP144224.1"/>
</dbReference>
<accession>A0AAJ2KUG1</accession>
<feature type="binding site" evidence="3">
    <location>
        <position position="44"/>
    </location>
    <ligand>
        <name>a divalent metal cation</name>
        <dbReference type="ChEBI" id="CHEBI:60240"/>
    </ligand>
</feature>
<organism evidence="4 5">
    <name type="scientific">Alkalihalophilus pseudofirmus</name>
    <name type="common">Bacillus pseudofirmus</name>
    <dbReference type="NCBI Taxonomy" id="79885"/>
    <lineage>
        <taxon>Bacteria</taxon>
        <taxon>Bacillati</taxon>
        <taxon>Bacillota</taxon>
        <taxon>Bacilli</taxon>
        <taxon>Bacillales</taxon>
        <taxon>Bacillaceae</taxon>
        <taxon>Alkalihalophilus</taxon>
    </lineage>
</organism>
<name>A0AAJ2KUG1_ALKPS</name>
<dbReference type="PANTHER" id="PTHR37302:SF3">
    <property type="entry name" value="DAMAGE-INDUCIBLE PROTEIN DINB"/>
    <property type="match status" value="1"/>
</dbReference>
<protein>
    <submittedName>
        <fullName evidence="4">DinB family protein</fullName>
    </submittedName>
</protein>
<comment type="caution">
    <text evidence="4">The sequence shown here is derived from an EMBL/GenBank/DDBJ whole genome shotgun (WGS) entry which is preliminary data.</text>
</comment>
<dbReference type="GO" id="GO:0046872">
    <property type="term" value="F:metal ion binding"/>
    <property type="evidence" value="ECO:0007669"/>
    <property type="project" value="UniProtKB-KW"/>
</dbReference>
<proteinExistence type="inferred from homology"/>
<sequence length="156" mass="18443">MRSFFEYNWQVRDEWLEWCEQISTEELLKPRTGGPGSILYTLFHVIEVEYSWIKAMQGKEDEVISFEQYDTLEQLKKLSNDCRAEIMKFIEKGLFANKNESVYVSWENQSYTKDEILHHLIAHGIHHIGQLSVWARKLELKPVSAHFIGRTEHGRA</sequence>
<dbReference type="InterPro" id="IPR034660">
    <property type="entry name" value="DinB/YfiT-like"/>
</dbReference>
<dbReference type="Gene3D" id="1.20.120.450">
    <property type="entry name" value="dinb family like domain"/>
    <property type="match status" value="1"/>
</dbReference>
<dbReference type="AlphaFoldDB" id="A0AAJ2KUG1"/>
<gene>
    <name evidence="4" type="ORF">RYX45_06990</name>
</gene>
<feature type="binding site" evidence="3">
    <location>
        <position position="123"/>
    </location>
    <ligand>
        <name>a divalent metal cation</name>
        <dbReference type="ChEBI" id="CHEBI:60240"/>
    </ligand>
</feature>
<evidence type="ECO:0000256" key="2">
    <source>
        <dbReference type="ARBA" id="ARBA00022723"/>
    </source>
</evidence>
<dbReference type="SUPFAM" id="SSF109854">
    <property type="entry name" value="DinB/YfiT-like putative metalloenzymes"/>
    <property type="match status" value="1"/>
</dbReference>
<evidence type="ECO:0000256" key="1">
    <source>
        <dbReference type="ARBA" id="ARBA00008635"/>
    </source>
</evidence>